<dbReference type="eggNOG" id="KOG0254">
    <property type="taxonomic scope" value="Eukaryota"/>
</dbReference>
<evidence type="ECO:0000313" key="10">
    <source>
        <dbReference type="Proteomes" id="UP000002051"/>
    </source>
</evidence>
<keyword evidence="10" id="KW-1185">Reference proteome</keyword>
<dbReference type="GO" id="GO:0015144">
    <property type="term" value="F:carbohydrate transmembrane transporter activity"/>
    <property type="evidence" value="ECO:0007669"/>
    <property type="project" value="InterPro"/>
</dbReference>
<keyword evidence="3" id="KW-0813">Transport</keyword>
<proteinExistence type="inferred from homology"/>
<name>G7IE84_MEDTR</name>
<evidence type="ECO:0000256" key="6">
    <source>
        <dbReference type="ARBA" id="ARBA00023136"/>
    </source>
</evidence>
<keyword evidence="8" id="KW-0762">Sugar transport</keyword>
<reference evidence="8 10" key="2">
    <citation type="journal article" date="2014" name="BMC Genomics">
        <title>An improved genome release (version Mt4.0) for the model legume Medicago truncatula.</title>
        <authorList>
            <person name="Tang H."/>
            <person name="Krishnakumar V."/>
            <person name="Bidwell S."/>
            <person name="Rosen B."/>
            <person name="Chan A."/>
            <person name="Zhou S."/>
            <person name="Gentzbittel L."/>
            <person name="Childs K.L."/>
            <person name="Yandell M."/>
            <person name="Gundlach H."/>
            <person name="Mayer K.F."/>
            <person name="Schwartz D.C."/>
            <person name="Town C.D."/>
        </authorList>
    </citation>
    <scope>GENOME REANNOTATION</scope>
    <source>
        <strain evidence="9 10">cv. Jemalong A17</strain>
    </source>
</reference>
<dbReference type="HOGENOM" id="CLU_001265_36_1_1"/>
<evidence type="ECO:0000256" key="2">
    <source>
        <dbReference type="ARBA" id="ARBA00010992"/>
    </source>
</evidence>
<evidence type="ECO:0000256" key="1">
    <source>
        <dbReference type="ARBA" id="ARBA00004370"/>
    </source>
</evidence>
<keyword evidence="6 7" id="KW-0472">Membrane</keyword>
<organism evidence="8 10">
    <name type="scientific">Medicago truncatula</name>
    <name type="common">Barrel medic</name>
    <name type="synonym">Medicago tribuloides</name>
    <dbReference type="NCBI Taxonomy" id="3880"/>
    <lineage>
        <taxon>Eukaryota</taxon>
        <taxon>Viridiplantae</taxon>
        <taxon>Streptophyta</taxon>
        <taxon>Embryophyta</taxon>
        <taxon>Tracheophyta</taxon>
        <taxon>Spermatophyta</taxon>
        <taxon>Magnoliopsida</taxon>
        <taxon>eudicotyledons</taxon>
        <taxon>Gunneridae</taxon>
        <taxon>Pentapetalae</taxon>
        <taxon>rosids</taxon>
        <taxon>fabids</taxon>
        <taxon>Fabales</taxon>
        <taxon>Fabaceae</taxon>
        <taxon>Papilionoideae</taxon>
        <taxon>50 kb inversion clade</taxon>
        <taxon>NPAAA clade</taxon>
        <taxon>Hologalegina</taxon>
        <taxon>IRL clade</taxon>
        <taxon>Trifolieae</taxon>
        <taxon>Medicago</taxon>
    </lineage>
</organism>
<evidence type="ECO:0000313" key="9">
    <source>
        <dbReference type="EnsemblPlants" id="AES62969"/>
    </source>
</evidence>
<dbReference type="STRING" id="3880.G7IE84"/>
<dbReference type="PANTHER" id="PTHR23500:SF460">
    <property type="entry name" value="SUGAR TRANSPORT PROTEIN 11"/>
    <property type="match status" value="1"/>
</dbReference>
<dbReference type="InterPro" id="IPR045262">
    <property type="entry name" value="STP/PLT_plant"/>
</dbReference>
<evidence type="ECO:0000256" key="4">
    <source>
        <dbReference type="ARBA" id="ARBA00022692"/>
    </source>
</evidence>
<dbReference type="EMBL" id="CM001217">
    <property type="protein sequence ID" value="AES62969.1"/>
    <property type="molecule type" value="Genomic_DNA"/>
</dbReference>
<dbReference type="InterPro" id="IPR036259">
    <property type="entry name" value="MFS_trans_sf"/>
</dbReference>
<evidence type="ECO:0000256" key="5">
    <source>
        <dbReference type="ARBA" id="ARBA00022989"/>
    </source>
</evidence>
<dbReference type="AlphaFoldDB" id="G7IE84"/>
<keyword evidence="4 7" id="KW-0812">Transmembrane</keyword>
<reference evidence="9" key="3">
    <citation type="submission" date="2015-04" db="UniProtKB">
        <authorList>
            <consortium name="EnsemblPlants"/>
        </authorList>
    </citation>
    <scope>IDENTIFICATION</scope>
    <source>
        <strain evidence="9">cv. Jemalong A17</strain>
    </source>
</reference>
<evidence type="ECO:0000256" key="7">
    <source>
        <dbReference type="SAM" id="Phobius"/>
    </source>
</evidence>
<sequence>MPNPSILYSNVKKLLTPFVCEKVLFLEGGGQMFICQIAIGTMIALKFGESGEGSLTKGEAELLLFFISAYVAAFAGSWGPLGWSDQVKFVLLRFDLQVKLSMLPKLAQVFFFFAGFVLIMTVFIAFFLPETKNLPIEEISKVRKSHWFWTKFVPDVTTQS</sequence>
<comment type="subcellular location">
    <subcellularLocation>
        <location evidence="1">Membrane</location>
    </subcellularLocation>
</comment>
<dbReference type="Gene3D" id="1.20.1250.20">
    <property type="entry name" value="MFS general substrate transporter like domains"/>
    <property type="match status" value="1"/>
</dbReference>
<dbReference type="PANTHER" id="PTHR23500">
    <property type="entry name" value="SOLUTE CARRIER FAMILY 2, FACILITATED GLUCOSE TRANSPORTER"/>
    <property type="match status" value="1"/>
</dbReference>
<accession>G7IE84</accession>
<protein>
    <submittedName>
        <fullName evidence="8">Sugar transporter</fullName>
    </submittedName>
</protein>
<gene>
    <name evidence="8" type="ordered locus">MTR_1g114280</name>
</gene>
<dbReference type="PaxDb" id="3880-AES62969"/>
<feature type="transmembrane region" description="Helical" evidence="7">
    <location>
        <begin position="106"/>
        <end position="128"/>
    </location>
</feature>
<dbReference type="InterPro" id="IPR005828">
    <property type="entry name" value="MFS_sugar_transport-like"/>
</dbReference>
<feature type="transmembrane region" description="Helical" evidence="7">
    <location>
        <begin position="60"/>
        <end position="81"/>
    </location>
</feature>
<evidence type="ECO:0000313" key="8">
    <source>
        <dbReference type="EMBL" id="AES62969.1"/>
    </source>
</evidence>
<dbReference type="OMA" id="HPRMARA"/>
<dbReference type="Proteomes" id="UP000002051">
    <property type="component" value="Unassembled WGS sequence"/>
</dbReference>
<feature type="transmembrane region" description="Helical" evidence="7">
    <location>
        <begin position="31"/>
        <end position="48"/>
    </location>
</feature>
<keyword evidence="5 7" id="KW-1133">Transmembrane helix</keyword>
<dbReference type="EnsemblPlants" id="AES62969">
    <property type="protein sequence ID" value="AES62969"/>
    <property type="gene ID" value="MTR_1g114280"/>
</dbReference>
<dbReference type="Pfam" id="PF00083">
    <property type="entry name" value="Sugar_tr"/>
    <property type="match status" value="2"/>
</dbReference>
<comment type="similarity">
    <text evidence="2">Belongs to the major facilitator superfamily. Sugar transporter (TC 2.A.1.1) family.</text>
</comment>
<evidence type="ECO:0000256" key="3">
    <source>
        <dbReference type="ARBA" id="ARBA00022448"/>
    </source>
</evidence>
<dbReference type="GO" id="GO:0016020">
    <property type="term" value="C:membrane"/>
    <property type="evidence" value="ECO:0007669"/>
    <property type="project" value="UniProtKB-SubCell"/>
</dbReference>
<reference evidence="8 10" key="1">
    <citation type="journal article" date="2011" name="Nature">
        <title>The Medicago genome provides insight into the evolution of rhizobial symbioses.</title>
        <authorList>
            <person name="Young N.D."/>
            <person name="Debelle F."/>
            <person name="Oldroyd G.E."/>
            <person name="Geurts R."/>
            <person name="Cannon S.B."/>
            <person name="Udvardi M.K."/>
            <person name="Benedito V.A."/>
            <person name="Mayer K.F."/>
            <person name="Gouzy J."/>
            <person name="Schoof H."/>
            <person name="Van de Peer Y."/>
            <person name="Proost S."/>
            <person name="Cook D.R."/>
            <person name="Meyers B.C."/>
            <person name="Spannagl M."/>
            <person name="Cheung F."/>
            <person name="De Mita S."/>
            <person name="Krishnakumar V."/>
            <person name="Gundlach H."/>
            <person name="Zhou S."/>
            <person name="Mudge J."/>
            <person name="Bharti A.K."/>
            <person name="Murray J.D."/>
            <person name="Naoumkina M.A."/>
            <person name="Rosen B."/>
            <person name="Silverstein K.A."/>
            <person name="Tang H."/>
            <person name="Rombauts S."/>
            <person name="Zhao P.X."/>
            <person name="Zhou P."/>
            <person name="Barbe V."/>
            <person name="Bardou P."/>
            <person name="Bechner M."/>
            <person name="Bellec A."/>
            <person name="Berger A."/>
            <person name="Berges H."/>
            <person name="Bidwell S."/>
            <person name="Bisseling T."/>
            <person name="Choisne N."/>
            <person name="Couloux A."/>
            <person name="Denny R."/>
            <person name="Deshpande S."/>
            <person name="Dai X."/>
            <person name="Doyle J.J."/>
            <person name="Dudez A.M."/>
            <person name="Farmer A.D."/>
            <person name="Fouteau S."/>
            <person name="Franken C."/>
            <person name="Gibelin C."/>
            <person name="Gish J."/>
            <person name="Goldstein S."/>
            <person name="Gonzalez A.J."/>
            <person name="Green P.J."/>
            <person name="Hallab A."/>
            <person name="Hartog M."/>
            <person name="Hua A."/>
            <person name="Humphray S.J."/>
            <person name="Jeong D.H."/>
            <person name="Jing Y."/>
            <person name="Jocker A."/>
            <person name="Kenton S.M."/>
            <person name="Kim D.J."/>
            <person name="Klee K."/>
            <person name="Lai H."/>
            <person name="Lang C."/>
            <person name="Lin S."/>
            <person name="Macmil S.L."/>
            <person name="Magdelenat G."/>
            <person name="Matthews L."/>
            <person name="McCorrison J."/>
            <person name="Monaghan E.L."/>
            <person name="Mun J.H."/>
            <person name="Najar F.Z."/>
            <person name="Nicholson C."/>
            <person name="Noirot C."/>
            <person name="O'Bleness M."/>
            <person name="Paule C.R."/>
            <person name="Poulain J."/>
            <person name="Prion F."/>
            <person name="Qin B."/>
            <person name="Qu C."/>
            <person name="Retzel E.F."/>
            <person name="Riddle C."/>
            <person name="Sallet E."/>
            <person name="Samain S."/>
            <person name="Samson N."/>
            <person name="Sanders I."/>
            <person name="Saurat O."/>
            <person name="Scarpelli C."/>
            <person name="Schiex T."/>
            <person name="Segurens B."/>
            <person name="Severin A.J."/>
            <person name="Sherrier D.J."/>
            <person name="Shi R."/>
            <person name="Sims S."/>
            <person name="Singer S.R."/>
            <person name="Sinharoy S."/>
            <person name="Sterck L."/>
            <person name="Viollet A."/>
            <person name="Wang B.B."/>
            <person name="Wang K."/>
            <person name="Wang M."/>
            <person name="Wang X."/>
            <person name="Warfsmann J."/>
            <person name="Weissenbach J."/>
            <person name="White D.D."/>
            <person name="White J.D."/>
            <person name="Wiley G.B."/>
            <person name="Wincker P."/>
            <person name="Xing Y."/>
            <person name="Yang L."/>
            <person name="Yao Z."/>
            <person name="Ying F."/>
            <person name="Zhai J."/>
            <person name="Zhou L."/>
            <person name="Zuber A."/>
            <person name="Denarie J."/>
            <person name="Dixon R.A."/>
            <person name="May G.D."/>
            <person name="Schwartz D.C."/>
            <person name="Rogers J."/>
            <person name="Quetier F."/>
            <person name="Town C.D."/>
            <person name="Roe B.A."/>
        </authorList>
    </citation>
    <scope>NUCLEOTIDE SEQUENCE [LARGE SCALE GENOMIC DNA]</scope>
    <source>
        <strain evidence="8">A17</strain>
        <strain evidence="9 10">cv. Jemalong A17</strain>
    </source>
</reference>